<gene>
    <name evidence="2" type="ORF">EG328_004371</name>
</gene>
<dbReference type="Proteomes" id="UP000447873">
    <property type="component" value="Unassembled WGS sequence"/>
</dbReference>
<reference evidence="2 3" key="1">
    <citation type="submission" date="2018-12" db="EMBL/GenBank/DDBJ databases">
        <title>Venturia inaequalis Genome Resource.</title>
        <authorList>
            <person name="Lichtner F.J."/>
        </authorList>
    </citation>
    <scope>NUCLEOTIDE SEQUENCE [LARGE SCALE GENOMIC DNA]</scope>
    <source>
        <strain evidence="2 3">120213</strain>
    </source>
</reference>
<feature type="compositionally biased region" description="Basic and acidic residues" evidence="1">
    <location>
        <begin position="96"/>
        <end position="106"/>
    </location>
</feature>
<comment type="caution">
    <text evidence="2">The sequence shown here is derived from an EMBL/GenBank/DDBJ whole genome shotgun (WGS) entry which is preliminary data.</text>
</comment>
<evidence type="ECO:0000256" key="1">
    <source>
        <dbReference type="SAM" id="MobiDB-lite"/>
    </source>
</evidence>
<dbReference type="AlphaFoldDB" id="A0A8H3UPS0"/>
<organism evidence="2 3">
    <name type="scientific">Venturia inaequalis</name>
    <name type="common">Apple scab fungus</name>
    <dbReference type="NCBI Taxonomy" id="5025"/>
    <lineage>
        <taxon>Eukaryota</taxon>
        <taxon>Fungi</taxon>
        <taxon>Dikarya</taxon>
        <taxon>Ascomycota</taxon>
        <taxon>Pezizomycotina</taxon>
        <taxon>Dothideomycetes</taxon>
        <taxon>Pleosporomycetidae</taxon>
        <taxon>Venturiales</taxon>
        <taxon>Venturiaceae</taxon>
        <taxon>Venturia</taxon>
    </lineage>
</organism>
<evidence type="ECO:0000313" key="3">
    <source>
        <dbReference type="Proteomes" id="UP000447873"/>
    </source>
</evidence>
<dbReference type="EMBL" id="WNWS01000240">
    <property type="protein sequence ID" value="KAE9973530.1"/>
    <property type="molecule type" value="Genomic_DNA"/>
</dbReference>
<protein>
    <submittedName>
        <fullName evidence="2">Uncharacterized protein</fullName>
    </submittedName>
</protein>
<name>A0A8H3UPS0_VENIN</name>
<feature type="compositionally biased region" description="Polar residues" evidence="1">
    <location>
        <begin position="82"/>
        <end position="93"/>
    </location>
</feature>
<proteinExistence type="predicted"/>
<evidence type="ECO:0000313" key="2">
    <source>
        <dbReference type="EMBL" id="KAE9973530.1"/>
    </source>
</evidence>
<sequence length="106" mass="12206">MLDLEVKSSMDDYKKWFQLEYSLPEPNELRKDLEILSVVKLDKLLAAIIEERTQLSSPSMPLADGFFHNCQKTFDNWPTVGRSSRMTHKSSPSDFPDEKGWEIAVA</sequence>
<accession>A0A8H3UPS0</accession>
<feature type="region of interest" description="Disordered" evidence="1">
    <location>
        <begin position="82"/>
        <end position="106"/>
    </location>
</feature>